<name>A0A1B8U439_9FLAO</name>
<comment type="caution">
    <text evidence="2">The sequence shown here is derived from an EMBL/GenBank/DDBJ whole genome shotgun (WGS) entry which is preliminary data.</text>
</comment>
<feature type="domain" description="N-acetyltransferase" evidence="1">
    <location>
        <begin position="16"/>
        <end position="174"/>
    </location>
</feature>
<protein>
    <recommendedName>
        <fullName evidence="1">N-acetyltransferase domain-containing protein</fullName>
    </recommendedName>
</protein>
<dbReference type="AlphaFoldDB" id="A0A1B8U439"/>
<keyword evidence="3" id="KW-1185">Reference proteome</keyword>
<accession>A0A1B8U439</accession>
<proteinExistence type="predicted"/>
<dbReference type="CDD" id="cd04301">
    <property type="entry name" value="NAT_SF"/>
    <property type="match status" value="1"/>
</dbReference>
<dbReference type="Pfam" id="PF13302">
    <property type="entry name" value="Acetyltransf_3"/>
    <property type="match status" value="1"/>
</dbReference>
<dbReference type="PANTHER" id="PTHR43792">
    <property type="entry name" value="GNAT FAMILY, PUTATIVE (AFU_ORTHOLOGUE AFUA_3G00765)-RELATED-RELATED"/>
    <property type="match status" value="1"/>
</dbReference>
<dbReference type="GO" id="GO:0016747">
    <property type="term" value="F:acyltransferase activity, transferring groups other than amino-acyl groups"/>
    <property type="evidence" value="ECO:0007669"/>
    <property type="project" value="InterPro"/>
</dbReference>
<dbReference type="Proteomes" id="UP000092612">
    <property type="component" value="Unassembled WGS sequence"/>
</dbReference>
<dbReference type="SUPFAM" id="SSF55729">
    <property type="entry name" value="Acyl-CoA N-acyltransferases (Nat)"/>
    <property type="match status" value="1"/>
</dbReference>
<evidence type="ECO:0000259" key="1">
    <source>
        <dbReference type="PROSITE" id="PS51186"/>
    </source>
</evidence>
<gene>
    <name evidence="2" type="ORF">LPB301_06230</name>
</gene>
<dbReference type="Gene3D" id="3.40.630.30">
    <property type="match status" value="1"/>
</dbReference>
<evidence type="ECO:0000313" key="2">
    <source>
        <dbReference type="EMBL" id="OBY66591.1"/>
    </source>
</evidence>
<dbReference type="PANTHER" id="PTHR43792:SF1">
    <property type="entry name" value="N-ACETYLTRANSFERASE DOMAIN-CONTAINING PROTEIN"/>
    <property type="match status" value="1"/>
</dbReference>
<dbReference type="KEGG" id="prn:BW723_17010"/>
<dbReference type="EMBL" id="LSFL01000013">
    <property type="protein sequence ID" value="OBY66591.1"/>
    <property type="molecule type" value="Genomic_DNA"/>
</dbReference>
<dbReference type="PROSITE" id="PS51186">
    <property type="entry name" value="GNAT"/>
    <property type="match status" value="1"/>
</dbReference>
<organism evidence="2 3">
    <name type="scientific">Polaribacter reichenbachii</name>
    <dbReference type="NCBI Taxonomy" id="996801"/>
    <lineage>
        <taxon>Bacteria</taxon>
        <taxon>Pseudomonadati</taxon>
        <taxon>Bacteroidota</taxon>
        <taxon>Flavobacteriia</taxon>
        <taxon>Flavobacteriales</taxon>
        <taxon>Flavobacteriaceae</taxon>
    </lineage>
</organism>
<dbReference type="InterPro" id="IPR000182">
    <property type="entry name" value="GNAT_dom"/>
</dbReference>
<reference evidence="3" key="1">
    <citation type="submission" date="2016-02" db="EMBL/GenBank/DDBJ databases">
        <title>Paenibacillus sp. LPB0068, isolated from Crassostrea gigas.</title>
        <authorList>
            <person name="Shin S.-K."/>
            <person name="Yi H."/>
        </authorList>
    </citation>
    <scope>NUCLEOTIDE SEQUENCE [LARGE SCALE GENOMIC DNA]</scope>
    <source>
        <strain evidence="3">KCTC 23969</strain>
    </source>
</reference>
<evidence type="ECO:0000313" key="3">
    <source>
        <dbReference type="Proteomes" id="UP000092612"/>
    </source>
</evidence>
<sequence length="174" mass="20558">MNFDFKNFPEIKTERLLLREATFKDINSVYELRSSKEINKFVGTKRVKNLEEAKDFIEVCNNLYQKEKRIFWLIAYQTQVIGSIVLHQIDIPKNYAEIGYKLKPEFQQKGLMTEAMQSVLGFGKSKMKLKTIEAFTHKNNLASIALLEKLDFVFQPNRKCKTFDFNRIYKLEIN</sequence>
<dbReference type="InterPro" id="IPR016181">
    <property type="entry name" value="Acyl_CoA_acyltransferase"/>
</dbReference>
<dbReference type="OrthoDB" id="9811523at2"/>
<dbReference type="RefSeq" id="WP_068359230.1">
    <property type="nucleotide sequence ID" value="NZ_CP019337.1"/>
</dbReference>
<dbReference type="InterPro" id="IPR051531">
    <property type="entry name" value="N-acetyltransferase"/>
</dbReference>
<dbReference type="STRING" id="996801.BW723_17010"/>